<feature type="compositionally biased region" description="Basic and acidic residues" evidence="1">
    <location>
        <begin position="153"/>
        <end position="168"/>
    </location>
</feature>
<feature type="compositionally biased region" description="Polar residues" evidence="1">
    <location>
        <begin position="77"/>
        <end position="88"/>
    </location>
</feature>
<dbReference type="Proteomes" id="UP000016927">
    <property type="component" value="Unassembled WGS sequence"/>
</dbReference>
<evidence type="ECO:0000313" key="3">
    <source>
        <dbReference type="Proteomes" id="UP000016927"/>
    </source>
</evidence>
<proteinExistence type="predicted"/>
<protein>
    <submittedName>
        <fullName evidence="2">Uncharacterized protein</fullName>
    </submittedName>
</protein>
<gene>
    <name evidence="2" type="ORF">NBO_33g0029</name>
</gene>
<organism evidence="2 3">
    <name type="scientific">Nosema bombycis (strain CQ1 / CVCC 102059)</name>
    <name type="common">Microsporidian parasite</name>
    <name type="synonym">Pebrine of silkworm</name>
    <dbReference type="NCBI Taxonomy" id="578461"/>
    <lineage>
        <taxon>Eukaryota</taxon>
        <taxon>Fungi</taxon>
        <taxon>Fungi incertae sedis</taxon>
        <taxon>Microsporidia</taxon>
        <taxon>Nosematidae</taxon>
        <taxon>Nosema</taxon>
    </lineage>
</organism>
<feature type="compositionally biased region" description="Basic and acidic residues" evidence="1">
    <location>
        <begin position="129"/>
        <end position="145"/>
    </location>
</feature>
<dbReference type="VEuPathDB" id="MicrosporidiaDB:NBO_33g0029"/>
<name>R0MMX2_NOSB1</name>
<reference evidence="2 3" key="1">
    <citation type="journal article" date="2013" name="BMC Genomics">
        <title>Comparative genomics of parasitic silkworm microsporidia reveal an association between genome expansion and host adaptation.</title>
        <authorList>
            <person name="Pan G."/>
            <person name="Xu J."/>
            <person name="Li T."/>
            <person name="Xia Q."/>
            <person name="Liu S.L."/>
            <person name="Zhang G."/>
            <person name="Li S."/>
            <person name="Li C."/>
            <person name="Liu H."/>
            <person name="Yang L."/>
            <person name="Liu T."/>
            <person name="Zhang X."/>
            <person name="Wu Z."/>
            <person name="Fan W."/>
            <person name="Dang X."/>
            <person name="Xiang H."/>
            <person name="Tao M."/>
            <person name="Li Y."/>
            <person name="Hu J."/>
            <person name="Li Z."/>
            <person name="Lin L."/>
            <person name="Luo J."/>
            <person name="Geng L."/>
            <person name="Wang L."/>
            <person name="Long M."/>
            <person name="Wan Y."/>
            <person name="He N."/>
            <person name="Zhang Z."/>
            <person name="Lu C."/>
            <person name="Keeling P.J."/>
            <person name="Wang J."/>
            <person name="Xiang Z."/>
            <person name="Zhou Z."/>
        </authorList>
    </citation>
    <scope>NUCLEOTIDE SEQUENCE [LARGE SCALE GENOMIC DNA]</scope>
    <source>
        <strain evidence="3">CQ1 / CVCC 102059</strain>
    </source>
</reference>
<feature type="compositionally biased region" description="Low complexity" evidence="1">
    <location>
        <begin position="113"/>
        <end position="125"/>
    </location>
</feature>
<evidence type="ECO:0000256" key="1">
    <source>
        <dbReference type="SAM" id="MobiDB-lite"/>
    </source>
</evidence>
<dbReference type="EMBL" id="KB908941">
    <property type="protein sequence ID" value="EOB14223.1"/>
    <property type="molecule type" value="Genomic_DNA"/>
</dbReference>
<feature type="region of interest" description="Disordered" evidence="1">
    <location>
        <begin position="57"/>
        <end position="182"/>
    </location>
</feature>
<sequence length="182" mass="21084">MKTLQIQWLNFKELHNSFYDYLNKQNASVIQNDNINNNSNIILEESYAKENQEIEHLDEKDKNINQNEVKDDDIVEESTSGSEEIQSESFKEINEKVEKNEIQKSDIIEKSTSGSEEIQSENNEGINEESEKNEVQNSNKKKDVLQQDSLNASKDKNKLDKSHSKVESKPVTVYKQDKEIKS</sequence>
<keyword evidence="3" id="KW-1185">Reference proteome</keyword>
<accession>R0MMX2</accession>
<dbReference type="HOGENOM" id="CLU_1482404_0_0_1"/>
<dbReference type="AlphaFoldDB" id="R0MMX2"/>
<feature type="compositionally biased region" description="Basic and acidic residues" evidence="1">
    <location>
        <begin position="89"/>
        <end position="109"/>
    </location>
</feature>
<evidence type="ECO:0000313" key="2">
    <source>
        <dbReference type="EMBL" id="EOB14223.1"/>
    </source>
</evidence>